<organism evidence="1 2">
    <name type="scientific">Methylovulum psychrotolerans</name>
    <dbReference type="NCBI Taxonomy" id="1704499"/>
    <lineage>
        <taxon>Bacteria</taxon>
        <taxon>Pseudomonadati</taxon>
        <taxon>Pseudomonadota</taxon>
        <taxon>Gammaproteobacteria</taxon>
        <taxon>Methylococcales</taxon>
        <taxon>Methylococcaceae</taxon>
        <taxon>Methylovulum</taxon>
    </lineage>
</organism>
<gene>
    <name evidence="1" type="ORF">AADEFJLK_00227</name>
</gene>
<reference evidence="1 2" key="1">
    <citation type="submission" date="2017-11" db="EMBL/GenBank/DDBJ databases">
        <title>Draft Genome Sequence of Methylobacter psychrotolerans Sph1T, an Obligate Methanotroph from Low-Temperature Environments.</title>
        <authorList>
            <person name="Oshkin I.Y."/>
            <person name="Miroshnikov K."/>
            <person name="Belova S.E."/>
            <person name="Korzhenkov A."/>
            <person name="Toshchakov S.V."/>
            <person name="Dedysh S.N."/>
        </authorList>
    </citation>
    <scope>NUCLEOTIDE SEQUENCE [LARGE SCALE GENOMIC DNA]</scope>
    <source>
        <strain evidence="1 2">Sph1</strain>
    </source>
</reference>
<evidence type="ECO:0000313" key="1">
    <source>
        <dbReference type="EMBL" id="POZ53209.1"/>
    </source>
</evidence>
<sequence>MATIFTEGELTFSFGPTWQAYRYDEPSRANFHHQWKHQGIKAVDFIAQNGNTLLLMEVKHIKANDQDSRMRLTPNADTDLLNQAKDKLSAANLFNPEEHRRLELVSTRPYLVDEVAKKTKDTLIGLLASHRNNDQPLSAYNQPLNLSQKRIVLMLFLERSDVLNQAQHFQPLATNLKLAIEQKTSFLGKIGVTVNNSLTLHPKFDITATPTP</sequence>
<dbReference type="EMBL" id="PGFZ01000001">
    <property type="protein sequence ID" value="POZ53209.1"/>
    <property type="molecule type" value="Genomic_DNA"/>
</dbReference>
<dbReference type="RefSeq" id="WP_103973006.1">
    <property type="nucleotide sequence ID" value="NZ_PGFZ01000001.1"/>
</dbReference>
<evidence type="ECO:0000313" key="2">
    <source>
        <dbReference type="Proteomes" id="UP000237423"/>
    </source>
</evidence>
<dbReference type="AlphaFoldDB" id="A0A2S5CQW5"/>
<name>A0A2S5CQW5_9GAMM</name>
<proteinExistence type="predicted"/>
<protein>
    <submittedName>
        <fullName evidence="1">Uncharacterized protein</fullName>
    </submittedName>
</protein>
<dbReference type="Proteomes" id="UP000237423">
    <property type="component" value="Unassembled WGS sequence"/>
</dbReference>
<accession>A0A2S5CQW5</accession>
<comment type="caution">
    <text evidence="1">The sequence shown here is derived from an EMBL/GenBank/DDBJ whole genome shotgun (WGS) entry which is preliminary data.</text>
</comment>